<dbReference type="Proteomes" id="UP000295132">
    <property type="component" value="Unassembled WGS sequence"/>
</dbReference>
<evidence type="ECO:0000313" key="1">
    <source>
        <dbReference type="EMBL" id="TDK53033.1"/>
    </source>
</evidence>
<dbReference type="RefSeq" id="WP_133340697.1">
    <property type="nucleotide sequence ID" value="NZ_SMYO01000076.1"/>
</dbReference>
<accession>A0A4R5VHI5</accession>
<name>A0A4R5VHI5_9BACI</name>
<comment type="caution">
    <text evidence="1">The sequence shown here is derived from an EMBL/GenBank/DDBJ whole genome shotgun (WGS) entry which is preliminary data.</text>
</comment>
<organism evidence="1 2">
    <name type="scientific">Bacillus salipaludis</name>
    <dbReference type="NCBI Taxonomy" id="2547811"/>
    <lineage>
        <taxon>Bacteria</taxon>
        <taxon>Bacillati</taxon>
        <taxon>Bacillota</taxon>
        <taxon>Bacilli</taxon>
        <taxon>Bacillales</taxon>
        <taxon>Bacillaceae</taxon>
        <taxon>Bacillus</taxon>
    </lineage>
</organism>
<dbReference type="PROSITE" id="PS51257">
    <property type="entry name" value="PROKAR_LIPOPROTEIN"/>
    <property type="match status" value="1"/>
</dbReference>
<evidence type="ECO:0000313" key="2">
    <source>
        <dbReference type="Proteomes" id="UP000295132"/>
    </source>
</evidence>
<sequence>MKKNYLKMVSIGFTCLLLTTSCVIEKGGSKEAQVTQHKSVKPKIAKEDSVKSLYPKLEGDNENEENYLFYNMAQKNKKVTLTFHDNYSNDLINHVTLYQDDEIASKNVRVIDTSIHDGGQFTIELQEYVESFNKIELKTTNGQSFMLKTGQYSFQKINIHNTIPENERWGVEGYNTGENVASFTFDATFTREGGSPANYKIYLPEAGTKKFKIAETHKVNGNNKQLEMTVQTNSPIKFQHQGSYEMLVVQTNDKNQQYLMNSINVAIDPDNK</sequence>
<evidence type="ECO:0008006" key="3">
    <source>
        <dbReference type="Google" id="ProtNLM"/>
    </source>
</evidence>
<protein>
    <recommendedName>
        <fullName evidence="3">Lipoprotein</fullName>
    </recommendedName>
</protein>
<reference evidence="1 2" key="1">
    <citation type="submission" date="2019-03" db="EMBL/GenBank/DDBJ databases">
        <title>Bacillus niacini sp. nov. a Nicotinate-Metabolizing Mesophile Isolated from Soil.</title>
        <authorList>
            <person name="Zhang G."/>
        </authorList>
    </citation>
    <scope>NUCLEOTIDE SEQUENCE [LARGE SCALE GENOMIC DNA]</scope>
    <source>
        <strain evidence="1 2">WN066</strain>
    </source>
</reference>
<dbReference type="AlphaFoldDB" id="A0A4R5VHI5"/>
<gene>
    <name evidence="1" type="ORF">E2K98_30325</name>
</gene>
<dbReference type="EMBL" id="SMYO01000076">
    <property type="protein sequence ID" value="TDK53033.1"/>
    <property type="molecule type" value="Genomic_DNA"/>
</dbReference>
<proteinExistence type="predicted"/>